<evidence type="ECO:0000256" key="10">
    <source>
        <dbReference type="ARBA" id="ARBA00029409"/>
    </source>
</evidence>
<dbReference type="AlphaFoldDB" id="A0A1I3XAL7"/>
<keyword evidence="7 14" id="KW-0418">Kinase</keyword>
<dbReference type="EMBL" id="FOSP01000001">
    <property type="protein sequence ID" value="SFK16643.1"/>
    <property type="molecule type" value="Genomic_DNA"/>
</dbReference>
<dbReference type="PROSITE" id="PS00794">
    <property type="entry name" value="HPPK"/>
    <property type="match status" value="1"/>
</dbReference>
<evidence type="ECO:0000256" key="5">
    <source>
        <dbReference type="ARBA" id="ARBA00022679"/>
    </source>
</evidence>
<reference evidence="15" key="1">
    <citation type="submission" date="2016-10" db="EMBL/GenBank/DDBJ databases">
        <authorList>
            <person name="Varghese N."/>
            <person name="Submissions S."/>
        </authorList>
    </citation>
    <scope>NUCLEOTIDE SEQUENCE [LARGE SCALE GENOMIC DNA]</scope>
    <source>
        <strain evidence="15">Nm69</strain>
    </source>
</reference>
<evidence type="ECO:0000256" key="3">
    <source>
        <dbReference type="ARBA" id="ARBA00013253"/>
    </source>
</evidence>
<accession>A0A1I3XAL7</accession>
<dbReference type="EC" id="2.7.6.3" evidence="3"/>
<comment type="similarity">
    <text evidence="2">Belongs to the HPPK family.</text>
</comment>
<dbReference type="InterPro" id="IPR035907">
    <property type="entry name" value="Hppk_sf"/>
</dbReference>
<dbReference type="PANTHER" id="PTHR43071:SF1">
    <property type="entry name" value="2-AMINO-4-HYDROXY-6-HYDROXYMETHYLDIHYDROPTERIDINE PYROPHOSPHOKINASE"/>
    <property type="match status" value="1"/>
</dbReference>
<comment type="function">
    <text evidence="10">Catalyzes the transfer of pyrophosphate from adenosine triphosphate (ATP) to 6-hydroxymethyl-7,8-dihydropterin, an enzymatic step in folate biosynthesis pathway.</text>
</comment>
<dbReference type="GO" id="GO:0046654">
    <property type="term" value="P:tetrahydrofolate biosynthetic process"/>
    <property type="evidence" value="ECO:0007669"/>
    <property type="project" value="UniProtKB-UniPathway"/>
</dbReference>
<name>A0A1I3XAL7_9PROT</name>
<keyword evidence="8" id="KW-0067">ATP-binding</keyword>
<dbReference type="OrthoDB" id="582926at2"/>
<dbReference type="NCBIfam" id="TIGR01498">
    <property type="entry name" value="folK"/>
    <property type="match status" value="1"/>
</dbReference>
<dbReference type="GO" id="GO:0003848">
    <property type="term" value="F:2-amino-4-hydroxy-6-hydroxymethyldihydropteridine diphosphokinase activity"/>
    <property type="evidence" value="ECO:0007669"/>
    <property type="project" value="UniProtKB-EC"/>
</dbReference>
<keyword evidence="15" id="KW-1185">Reference proteome</keyword>
<evidence type="ECO:0000256" key="6">
    <source>
        <dbReference type="ARBA" id="ARBA00022741"/>
    </source>
</evidence>
<evidence type="ECO:0000256" key="11">
    <source>
        <dbReference type="ARBA" id="ARBA00029766"/>
    </source>
</evidence>
<organism evidence="14 15">
    <name type="scientific">Nitrosomonas aestuarii</name>
    <dbReference type="NCBI Taxonomy" id="52441"/>
    <lineage>
        <taxon>Bacteria</taxon>
        <taxon>Pseudomonadati</taxon>
        <taxon>Pseudomonadota</taxon>
        <taxon>Betaproteobacteria</taxon>
        <taxon>Nitrosomonadales</taxon>
        <taxon>Nitrosomonadaceae</taxon>
        <taxon>Nitrosomonas</taxon>
    </lineage>
</organism>
<evidence type="ECO:0000256" key="12">
    <source>
        <dbReference type="ARBA" id="ARBA00033413"/>
    </source>
</evidence>
<evidence type="ECO:0000259" key="13">
    <source>
        <dbReference type="PROSITE" id="PS00794"/>
    </source>
</evidence>
<evidence type="ECO:0000256" key="4">
    <source>
        <dbReference type="ARBA" id="ARBA00016218"/>
    </source>
</evidence>
<dbReference type="CDD" id="cd00483">
    <property type="entry name" value="HPPK"/>
    <property type="match status" value="1"/>
</dbReference>
<keyword evidence="6" id="KW-0547">Nucleotide-binding</keyword>
<dbReference type="GO" id="GO:0046656">
    <property type="term" value="P:folic acid biosynthetic process"/>
    <property type="evidence" value="ECO:0007669"/>
    <property type="project" value="UniProtKB-KW"/>
</dbReference>
<dbReference type="Proteomes" id="UP000199533">
    <property type="component" value="Unassembled WGS sequence"/>
</dbReference>
<dbReference type="InterPro" id="IPR000550">
    <property type="entry name" value="Hppk"/>
</dbReference>
<keyword evidence="5" id="KW-0808">Transferase</keyword>
<feature type="domain" description="7,8-dihydro-6-hydroxymethylpterin-pyrophosphokinase" evidence="13">
    <location>
        <begin position="90"/>
        <end position="101"/>
    </location>
</feature>
<dbReference type="SUPFAM" id="SSF55083">
    <property type="entry name" value="6-hydroxymethyl-7,8-dihydropterin pyrophosphokinase, HPPK"/>
    <property type="match status" value="1"/>
</dbReference>
<proteinExistence type="inferred from homology"/>
<dbReference type="GO" id="GO:0005524">
    <property type="term" value="F:ATP binding"/>
    <property type="evidence" value="ECO:0007669"/>
    <property type="project" value="UniProtKB-KW"/>
</dbReference>
<dbReference type="UniPathway" id="UPA00077">
    <property type="reaction ID" value="UER00155"/>
</dbReference>
<evidence type="ECO:0000256" key="7">
    <source>
        <dbReference type="ARBA" id="ARBA00022777"/>
    </source>
</evidence>
<dbReference type="Pfam" id="PF01288">
    <property type="entry name" value="HPPK"/>
    <property type="match status" value="1"/>
</dbReference>
<sequence>MEDDTNVCIIGIGSNIDPKKNIQAALTTLKREVDVQSTSKWVKTVPIGIASQNDFINGAVKVRTVMSREAFKSYLKKLESRLGRDRTLPKFGPRVIDLDIIVWNDEIVDDDYYTRAFVRNAVHELKGKT</sequence>
<comment type="pathway">
    <text evidence="1">Cofactor biosynthesis; tetrahydrofolate biosynthesis; 2-amino-4-hydroxy-6-hydroxymethyl-7,8-dihydropteridine diphosphate from 7,8-dihydroneopterin triphosphate: step 4/4.</text>
</comment>
<keyword evidence="9" id="KW-0289">Folate biosynthesis</keyword>
<evidence type="ECO:0000313" key="15">
    <source>
        <dbReference type="Proteomes" id="UP000199533"/>
    </source>
</evidence>
<evidence type="ECO:0000313" key="14">
    <source>
        <dbReference type="EMBL" id="SFK16643.1"/>
    </source>
</evidence>
<dbReference type="PANTHER" id="PTHR43071">
    <property type="entry name" value="2-AMINO-4-HYDROXY-6-HYDROXYMETHYLDIHYDROPTERIDINE PYROPHOSPHOKINASE"/>
    <property type="match status" value="1"/>
</dbReference>
<gene>
    <name evidence="14" type="ORF">SAMN05216302_1001201</name>
</gene>
<dbReference type="STRING" id="52441.SAMN05216302_1001201"/>
<evidence type="ECO:0000256" key="2">
    <source>
        <dbReference type="ARBA" id="ARBA00005810"/>
    </source>
</evidence>
<evidence type="ECO:0000256" key="1">
    <source>
        <dbReference type="ARBA" id="ARBA00005051"/>
    </source>
</evidence>
<evidence type="ECO:0000256" key="9">
    <source>
        <dbReference type="ARBA" id="ARBA00022909"/>
    </source>
</evidence>
<dbReference type="GO" id="GO:0016301">
    <property type="term" value="F:kinase activity"/>
    <property type="evidence" value="ECO:0007669"/>
    <property type="project" value="UniProtKB-KW"/>
</dbReference>
<evidence type="ECO:0000256" key="8">
    <source>
        <dbReference type="ARBA" id="ARBA00022840"/>
    </source>
</evidence>
<dbReference type="RefSeq" id="WP_090696492.1">
    <property type="nucleotide sequence ID" value="NZ_FOSP01000001.1"/>
</dbReference>
<protein>
    <recommendedName>
        <fullName evidence="4">2-amino-4-hydroxy-6-hydroxymethyldihydropteridine pyrophosphokinase</fullName>
        <ecNumber evidence="3">2.7.6.3</ecNumber>
    </recommendedName>
    <alternativeName>
        <fullName evidence="11">6-hydroxymethyl-7,8-dihydropterin pyrophosphokinase</fullName>
    </alternativeName>
    <alternativeName>
        <fullName evidence="12">7,8-dihydro-6-hydroxymethylpterin-pyrophosphokinase</fullName>
    </alternativeName>
</protein>
<dbReference type="Gene3D" id="3.30.70.560">
    <property type="entry name" value="7,8-Dihydro-6-hydroxymethylpterin-pyrophosphokinase HPPK"/>
    <property type="match status" value="1"/>
</dbReference>